<dbReference type="InterPro" id="IPR008479">
    <property type="entry name" value="DUF760"/>
</dbReference>
<gene>
    <name evidence="3" type="ORF">Golax_005082</name>
</gene>
<comment type="caution">
    <text evidence="3">The sequence shown here is derived from an EMBL/GenBank/DDBJ whole genome shotgun (WGS) entry which is preliminary data.</text>
</comment>
<dbReference type="AlphaFoldDB" id="A0A7J8ZZN1"/>
<keyword evidence="1" id="KW-0175">Coiled coil</keyword>
<proteinExistence type="predicted"/>
<dbReference type="Pfam" id="PF05542">
    <property type="entry name" value="DUF760"/>
    <property type="match status" value="2"/>
</dbReference>
<name>A0A7J8ZZN1_9ROSI</name>
<evidence type="ECO:0000313" key="3">
    <source>
        <dbReference type="EMBL" id="MBA0717246.1"/>
    </source>
</evidence>
<protein>
    <recommendedName>
        <fullName evidence="5">Seed maturation-like protein</fullName>
    </recommendedName>
</protein>
<dbReference type="PANTHER" id="PTHR33598:SF10">
    <property type="entry name" value="SEED MATURATION-LIKE PROTEIN"/>
    <property type="match status" value="1"/>
</dbReference>
<organism evidence="3 4">
    <name type="scientific">Gossypium laxum</name>
    <dbReference type="NCBI Taxonomy" id="34288"/>
    <lineage>
        <taxon>Eukaryota</taxon>
        <taxon>Viridiplantae</taxon>
        <taxon>Streptophyta</taxon>
        <taxon>Embryophyta</taxon>
        <taxon>Tracheophyta</taxon>
        <taxon>Spermatophyta</taxon>
        <taxon>Magnoliopsida</taxon>
        <taxon>eudicotyledons</taxon>
        <taxon>Gunneridae</taxon>
        <taxon>Pentapetalae</taxon>
        <taxon>rosids</taxon>
        <taxon>malvids</taxon>
        <taxon>Malvales</taxon>
        <taxon>Malvaceae</taxon>
        <taxon>Malvoideae</taxon>
        <taxon>Gossypium</taxon>
    </lineage>
</organism>
<evidence type="ECO:0008006" key="5">
    <source>
        <dbReference type="Google" id="ProtNLM"/>
    </source>
</evidence>
<keyword evidence="2" id="KW-0812">Transmembrane</keyword>
<keyword evidence="2" id="KW-0472">Membrane</keyword>
<evidence type="ECO:0000256" key="1">
    <source>
        <dbReference type="SAM" id="Coils"/>
    </source>
</evidence>
<keyword evidence="2" id="KW-1133">Transmembrane helix</keyword>
<dbReference type="EMBL" id="JABEZV010000008">
    <property type="protein sequence ID" value="MBA0717246.1"/>
    <property type="molecule type" value="Genomic_DNA"/>
</dbReference>
<dbReference type="Proteomes" id="UP000593574">
    <property type="component" value="Unassembled WGS sequence"/>
</dbReference>
<accession>A0A7J8ZZN1</accession>
<feature type="transmembrane region" description="Helical" evidence="2">
    <location>
        <begin position="323"/>
        <end position="344"/>
    </location>
</feature>
<evidence type="ECO:0000256" key="2">
    <source>
        <dbReference type="SAM" id="Phobius"/>
    </source>
</evidence>
<keyword evidence="4" id="KW-1185">Reference proteome</keyword>
<evidence type="ECO:0000313" key="4">
    <source>
        <dbReference type="Proteomes" id="UP000593574"/>
    </source>
</evidence>
<dbReference type="PANTHER" id="PTHR33598">
    <property type="entry name" value="OS02G0833400 PROTEIN"/>
    <property type="match status" value="1"/>
</dbReference>
<sequence length="366" mass="41154">MASAATARAVIFSRITALSVKPLSPSLSRFLPSPRNRPPSALTVSCCLKDGGAYDDYSVSTQKSNLDRGFIVIANMLKHIEPLDTSVISKGVSDSAKEAMKRTISTMLGILPSDQFSVLVSLSKPPLHRLLFSSIITGYTLWNAEYRVSLMRNLERAAPAEDLVKETEEGVSQRHREVVKNNIEEGEGGNGEYEELEKISPRVFEDLSPEALKYIEKLQAELSDMEEELSAQKKENVRMECGRENMNGLLEYLRSLDADMVTELSQPSSVQVEEMIHQLVQNILQRFFKDACMRDSGIVNTGNLQDAADETCGTSRDYLAKLLFWYVFMLLLFTTSFFWQVYAIRSSFERLGKQIASKLCCWITVK</sequence>
<feature type="coiled-coil region" evidence="1">
    <location>
        <begin position="208"/>
        <end position="242"/>
    </location>
</feature>
<reference evidence="3 4" key="1">
    <citation type="journal article" date="2019" name="Genome Biol. Evol.">
        <title>Insights into the evolution of the New World diploid cottons (Gossypium, subgenus Houzingenia) based on genome sequencing.</title>
        <authorList>
            <person name="Grover C.E."/>
            <person name="Arick M.A. 2nd"/>
            <person name="Thrash A."/>
            <person name="Conover J.L."/>
            <person name="Sanders W.S."/>
            <person name="Peterson D.G."/>
            <person name="Frelichowski J.E."/>
            <person name="Scheffler J.A."/>
            <person name="Scheffler B.E."/>
            <person name="Wendel J.F."/>
        </authorList>
    </citation>
    <scope>NUCLEOTIDE SEQUENCE [LARGE SCALE GENOMIC DNA]</scope>
    <source>
        <strain evidence="3">4</strain>
        <tissue evidence="3">Leaf</tissue>
    </source>
</reference>